<organism evidence="2 3">
    <name type="scientific">Plectus sambesii</name>
    <dbReference type="NCBI Taxonomy" id="2011161"/>
    <lineage>
        <taxon>Eukaryota</taxon>
        <taxon>Metazoa</taxon>
        <taxon>Ecdysozoa</taxon>
        <taxon>Nematoda</taxon>
        <taxon>Chromadorea</taxon>
        <taxon>Plectida</taxon>
        <taxon>Plectina</taxon>
        <taxon>Plectoidea</taxon>
        <taxon>Plectidae</taxon>
        <taxon>Plectus</taxon>
    </lineage>
</organism>
<keyword evidence="2" id="KW-1185">Reference proteome</keyword>
<feature type="region of interest" description="Disordered" evidence="1">
    <location>
        <begin position="81"/>
        <end position="149"/>
    </location>
</feature>
<sequence>MLVGATVAVMALVDDGADGLEVYKIYTRSIGYLVHLPPTYDNSFDLVAALGSVRFPLLASMRLLPNCKEWALDIYRIDPEVEDDDEVPPDSAAAISPPSARHAPLPTPAAATLPPTACHTHRASAVATNTRHPPPQPQPPPAPVVCYLS</sequence>
<dbReference type="WBParaSite" id="PSAMB.scaffold2183size24768.g16723.t1">
    <property type="protein sequence ID" value="PSAMB.scaffold2183size24768.g16723.t1"/>
    <property type="gene ID" value="PSAMB.scaffold2183size24768.g16723"/>
</dbReference>
<feature type="compositionally biased region" description="Low complexity" evidence="1">
    <location>
        <begin position="89"/>
        <end position="117"/>
    </location>
</feature>
<name>A0A914VN50_9BILA</name>
<evidence type="ECO:0000313" key="3">
    <source>
        <dbReference type="WBParaSite" id="PSAMB.scaffold2183size24768.g16723.t1"/>
    </source>
</evidence>
<reference evidence="3" key="1">
    <citation type="submission" date="2022-11" db="UniProtKB">
        <authorList>
            <consortium name="WormBaseParasite"/>
        </authorList>
    </citation>
    <scope>IDENTIFICATION</scope>
</reference>
<proteinExistence type="predicted"/>
<protein>
    <submittedName>
        <fullName evidence="3">Uncharacterized protein</fullName>
    </submittedName>
</protein>
<dbReference type="AlphaFoldDB" id="A0A914VN50"/>
<evidence type="ECO:0000256" key="1">
    <source>
        <dbReference type="SAM" id="MobiDB-lite"/>
    </source>
</evidence>
<accession>A0A914VN50</accession>
<feature type="compositionally biased region" description="Pro residues" evidence="1">
    <location>
        <begin position="132"/>
        <end position="143"/>
    </location>
</feature>
<evidence type="ECO:0000313" key="2">
    <source>
        <dbReference type="Proteomes" id="UP000887566"/>
    </source>
</evidence>
<dbReference type="Proteomes" id="UP000887566">
    <property type="component" value="Unplaced"/>
</dbReference>